<dbReference type="RefSeq" id="WP_171680400.1">
    <property type="nucleotide sequence ID" value="NZ_JABGBN010000003.1"/>
</dbReference>
<sequence>MNKIFFYCDSKGREPVKEIVVELSSQNSKDSRIRLSKIRDYIQVLKEHGIHRACEPYIKHVGENAFILLHIFIKKTMKTPKSEIERAKTYLDDFYAREVSDE</sequence>
<evidence type="ECO:0000313" key="1">
    <source>
        <dbReference type="EMBL" id="NOL51703.1"/>
    </source>
</evidence>
<accession>A0A849P6R2</accession>
<dbReference type="EMBL" id="JABGBN010000003">
    <property type="protein sequence ID" value="NOL51703.1"/>
    <property type="molecule type" value="Genomic_DNA"/>
</dbReference>
<organism evidence="1 2">
    <name type="scientific">Pelistega suis</name>
    <dbReference type="NCBI Taxonomy" id="1631957"/>
    <lineage>
        <taxon>Bacteria</taxon>
        <taxon>Pseudomonadati</taxon>
        <taxon>Pseudomonadota</taxon>
        <taxon>Betaproteobacteria</taxon>
        <taxon>Burkholderiales</taxon>
        <taxon>Alcaligenaceae</taxon>
        <taxon>Pelistega</taxon>
    </lineage>
</organism>
<dbReference type="Proteomes" id="UP000537862">
    <property type="component" value="Unassembled WGS sequence"/>
</dbReference>
<protein>
    <submittedName>
        <fullName evidence="1">Type II toxin-antitoxin system RelE/ParE family toxin</fullName>
    </submittedName>
</protein>
<dbReference type="Pfam" id="PF05973">
    <property type="entry name" value="Gp49"/>
    <property type="match status" value="1"/>
</dbReference>
<gene>
    <name evidence="1" type="ORF">HKX39_05900</name>
</gene>
<dbReference type="AlphaFoldDB" id="A0A849P6R2"/>
<keyword evidence="2" id="KW-1185">Reference proteome</keyword>
<reference evidence="1 2" key="1">
    <citation type="submission" date="2020-05" db="EMBL/GenBank/DDBJ databases">
        <authorList>
            <person name="Niu N."/>
        </authorList>
    </citation>
    <scope>NUCLEOTIDE SEQUENCE [LARGE SCALE GENOMIC DNA]</scope>
    <source>
        <strain evidence="1 2">3340-03</strain>
    </source>
</reference>
<evidence type="ECO:0000313" key="2">
    <source>
        <dbReference type="Proteomes" id="UP000537862"/>
    </source>
</evidence>
<dbReference type="InterPro" id="IPR009241">
    <property type="entry name" value="HigB-like"/>
</dbReference>
<proteinExistence type="predicted"/>
<name>A0A849P6R2_9BURK</name>
<comment type="caution">
    <text evidence="1">The sequence shown here is derived from an EMBL/GenBank/DDBJ whole genome shotgun (WGS) entry which is preliminary data.</text>
</comment>